<dbReference type="PANTHER" id="PTHR36303">
    <property type="entry name" value="2',3'-CYCLIC-NUCLEOTIDE 2'-PHOSPHODIESTERASE"/>
    <property type="match status" value="1"/>
</dbReference>
<dbReference type="CDD" id="cd07382">
    <property type="entry name" value="MPP_DR1281"/>
    <property type="match status" value="1"/>
</dbReference>
<feature type="binding site" evidence="2">
    <location>
        <position position="177"/>
    </location>
    <ligand>
        <name>Fe cation</name>
        <dbReference type="ChEBI" id="CHEBI:24875"/>
        <label>2</label>
    </ligand>
</feature>
<feature type="binding site" evidence="2">
    <location>
        <position position="152"/>
    </location>
    <ligand>
        <name>Fe cation</name>
        <dbReference type="ChEBI" id="CHEBI:24875"/>
        <label>2</label>
    </ligand>
</feature>
<feature type="active site" description="Proton donor" evidence="1">
    <location>
        <position position="68"/>
    </location>
</feature>
<accession>A0A511T5L1</accession>
<dbReference type="STRING" id="1334629.MFUL124B02_18610"/>
<dbReference type="GO" id="GO:0046872">
    <property type="term" value="F:metal ion binding"/>
    <property type="evidence" value="ECO:0007669"/>
    <property type="project" value="UniProtKB-KW"/>
</dbReference>
<feature type="binding site" evidence="2">
    <location>
        <position position="39"/>
    </location>
    <ligand>
        <name>Fe cation</name>
        <dbReference type="ChEBI" id="CHEBI:24875"/>
        <label>1</label>
    </ligand>
</feature>
<dbReference type="OrthoDB" id="9801109at2"/>
<dbReference type="NCBIfam" id="TIGR00282">
    <property type="entry name" value="TIGR00282 family metallophosphoesterase"/>
    <property type="match status" value="1"/>
</dbReference>
<feature type="binding site" evidence="2">
    <location>
        <position position="40"/>
    </location>
    <ligand>
        <name>Fe cation</name>
        <dbReference type="ChEBI" id="CHEBI:24875"/>
        <label>1</label>
    </ligand>
</feature>
<protein>
    <submittedName>
        <fullName evidence="3">Metallophosphoesterase</fullName>
    </submittedName>
</protein>
<dbReference type="InterPro" id="IPR005235">
    <property type="entry name" value="YmdB-like"/>
</dbReference>
<feature type="binding site" evidence="2">
    <location>
        <position position="179"/>
    </location>
    <ligand>
        <name>Fe cation</name>
        <dbReference type="ChEBI" id="CHEBI:24875"/>
        <label>1</label>
    </ligand>
</feature>
<evidence type="ECO:0000256" key="1">
    <source>
        <dbReference type="PIRSR" id="PIRSR004789-50"/>
    </source>
</evidence>
<dbReference type="InterPro" id="IPR029052">
    <property type="entry name" value="Metallo-depent_PP-like"/>
</dbReference>
<feature type="binding site" evidence="2">
    <location>
        <position position="39"/>
    </location>
    <ligand>
        <name>Fe cation</name>
        <dbReference type="ChEBI" id="CHEBI:24875"/>
        <label>2</label>
    </ligand>
</feature>
<dbReference type="AlphaFoldDB" id="A0A511T5L1"/>
<sequence length="263" mass="28311">MKVLFMGDVVGRPGLQAVRALLPRLKATHGIEVTIANAENSDQGAGISPETADTLLSAGVDLLTSGNHFWSKKSIIPWVTARPDKLLRPANYPKDTPGKGHGLVTLPDGRALGVINLEGRVFMRPHDNPFEVVLGLVEELKKRTPCVLVDMHCEASSEKNAMGAHLDGRVSVVVGTHTHVQTADERILPGGTAFITDVGMCGPLDSVIGMKKEQSLARFLGQKHAPYEVAERLVYLQGVVVDIDDATGRGRSIERVRVHLPGT</sequence>
<evidence type="ECO:0000256" key="2">
    <source>
        <dbReference type="PIRSR" id="PIRSR004789-51"/>
    </source>
</evidence>
<proteinExistence type="predicted"/>
<dbReference type="Gene3D" id="3.60.21.10">
    <property type="match status" value="1"/>
</dbReference>
<dbReference type="PIRSF" id="PIRSF004789">
    <property type="entry name" value="DR1281"/>
    <property type="match status" value="1"/>
</dbReference>
<dbReference type="SUPFAM" id="SSF56300">
    <property type="entry name" value="Metallo-dependent phosphatases"/>
    <property type="match status" value="1"/>
</dbReference>
<keyword evidence="2" id="KW-0479">Metal-binding</keyword>
<dbReference type="EMBL" id="BJXR01000034">
    <property type="protein sequence ID" value="GEN09449.1"/>
    <property type="molecule type" value="Genomic_DNA"/>
</dbReference>
<dbReference type="RefSeq" id="WP_046713222.1">
    <property type="nucleotide sequence ID" value="NZ_BJXR01000034.1"/>
</dbReference>
<evidence type="ECO:0000313" key="4">
    <source>
        <dbReference type="Proteomes" id="UP000321514"/>
    </source>
</evidence>
<dbReference type="GO" id="GO:0004113">
    <property type="term" value="F:2',3'-cyclic-nucleotide 3'-phosphodiesterase activity"/>
    <property type="evidence" value="ECO:0007669"/>
    <property type="project" value="TreeGrafter"/>
</dbReference>
<comment type="caution">
    <text evidence="3">The sequence shown here is derived from an EMBL/GenBank/DDBJ whole genome shotgun (WGS) entry which is preliminary data.</text>
</comment>
<organism evidence="3 4">
    <name type="scientific">Myxococcus fulvus</name>
    <dbReference type="NCBI Taxonomy" id="33"/>
    <lineage>
        <taxon>Bacteria</taxon>
        <taxon>Pseudomonadati</taxon>
        <taxon>Myxococcota</taxon>
        <taxon>Myxococcia</taxon>
        <taxon>Myxococcales</taxon>
        <taxon>Cystobacterineae</taxon>
        <taxon>Myxococcaceae</taxon>
        <taxon>Myxococcus</taxon>
    </lineage>
</organism>
<reference evidence="3 4" key="1">
    <citation type="submission" date="2019-07" db="EMBL/GenBank/DDBJ databases">
        <title>Whole genome shotgun sequence of Myxococcus fulvus NBRC 100333.</title>
        <authorList>
            <person name="Hosoyama A."/>
            <person name="Uohara A."/>
            <person name="Ohji S."/>
            <person name="Ichikawa N."/>
        </authorList>
    </citation>
    <scope>NUCLEOTIDE SEQUENCE [LARGE SCALE GENOMIC DNA]</scope>
    <source>
        <strain evidence="3 4">NBRC 100333</strain>
    </source>
</reference>
<gene>
    <name evidence="3" type="ORF">MFU01_44860</name>
</gene>
<feature type="binding site" evidence="2">
    <location>
        <position position="8"/>
    </location>
    <ligand>
        <name>Fe cation</name>
        <dbReference type="ChEBI" id="CHEBI:24875"/>
        <label>1</label>
    </ligand>
</feature>
<dbReference type="Pfam" id="PF13277">
    <property type="entry name" value="YmdB"/>
    <property type="match status" value="1"/>
</dbReference>
<dbReference type="Proteomes" id="UP000321514">
    <property type="component" value="Unassembled WGS sequence"/>
</dbReference>
<dbReference type="PANTHER" id="PTHR36303:SF1">
    <property type="entry name" value="2',3'-CYCLIC-NUCLEOTIDE 2'-PHOSPHODIESTERASE"/>
    <property type="match status" value="1"/>
</dbReference>
<feature type="binding site" evidence="2">
    <location>
        <position position="67"/>
    </location>
    <ligand>
        <name>Fe cation</name>
        <dbReference type="ChEBI" id="CHEBI:24875"/>
        <label>2</label>
    </ligand>
</feature>
<name>A0A511T5L1_MYXFU</name>
<evidence type="ECO:0000313" key="3">
    <source>
        <dbReference type="EMBL" id="GEN09449.1"/>
    </source>
</evidence>